<dbReference type="GO" id="GO:0004252">
    <property type="term" value="F:serine-type endopeptidase activity"/>
    <property type="evidence" value="ECO:0007669"/>
    <property type="project" value="UniProtKB-EC"/>
</dbReference>
<protein>
    <submittedName>
        <fullName evidence="8">Carboxyl-terminal processing protease</fullName>
        <ecNumber evidence="8">3.4.21.102</ecNumber>
    </submittedName>
</protein>
<dbReference type="AlphaFoldDB" id="A0A3S3QIC6"/>
<dbReference type="GO" id="GO:0006508">
    <property type="term" value="P:proteolysis"/>
    <property type="evidence" value="ECO:0007669"/>
    <property type="project" value="UniProtKB-KW"/>
</dbReference>
<dbReference type="InterPro" id="IPR055210">
    <property type="entry name" value="CtpA/B_N"/>
</dbReference>
<dbReference type="SMART" id="SM00228">
    <property type="entry name" value="PDZ"/>
    <property type="match status" value="1"/>
</dbReference>
<name>A0A3S3QIC6_9BACT</name>
<evidence type="ECO:0000256" key="1">
    <source>
        <dbReference type="ARBA" id="ARBA00009179"/>
    </source>
</evidence>
<reference evidence="8 9" key="1">
    <citation type="submission" date="2017-01" db="EMBL/GenBank/DDBJ databases">
        <title>The cable genome- insights into the physiology and evolution of filamentous bacteria capable of sulfide oxidation via long distance electron transfer.</title>
        <authorList>
            <person name="Schreiber L."/>
            <person name="Bjerg J.T."/>
            <person name="Boggild A."/>
            <person name="Van De Vossenberg J."/>
            <person name="Meysman F."/>
            <person name="Nielsen L.P."/>
            <person name="Schramm A."/>
            <person name="Kjeldsen K.U."/>
        </authorList>
    </citation>
    <scope>NUCLEOTIDE SEQUENCE [LARGE SCALE GENOMIC DNA]</scope>
    <source>
        <strain evidence="8">MCF</strain>
    </source>
</reference>
<comment type="similarity">
    <text evidence="1 5">Belongs to the peptidase S41A family.</text>
</comment>
<dbReference type="EMBL" id="MTKO01000080">
    <property type="protein sequence ID" value="RWX45315.1"/>
    <property type="molecule type" value="Genomic_DNA"/>
</dbReference>
<dbReference type="InterPro" id="IPR005151">
    <property type="entry name" value="Tail-specific_protease"/>
</dbReference>
<dbReference type="InterPro" id="IPR029045">
    <property type="entry name" value="ClpP/crotonase-like_dom_sf"/>
</dbReference>
<dbReference type="NCBIfam" id="TIGR00225">
    <property type="entry name" value="prc"/>
    <property type="match status" value="1"/>
</dbReference>
<dbReference type="Gene3D" id="3.90.226.10">
    <property type="entry name" value="2-enoyl-CoA Hydratase, Chain A, domain 1"/>
    <property type="match status" value="1"/>
</dbReference>
<evidence type="ECO:0000256" key="3">
    <source>
        <dbReference type="ARBA" id="ARBA00022801"/>
    </source>
</evidence>
<dbReference type="Gene3D" id="2.30.42.10">
    <property type="match status" value="1"/>
</dbReference>
<keyword evidence="4 5" id="KW-0720">Serine protease</keyword>
<dbReference type="Gene3D" id="3.30.750.44">
    <property type="match status" value="1"/>
</dbReference>
<keyword evidence="6" id="KW-0732">Signal</keyword>
<evidence type="ECO:0000259" key="7">
    <source>
        <dbReference type="PROSITE" id="PS50106"/>
    </source>
</evidence>
<sequence>MKRKLLQLILLLLCITSAYPVYSATEKGQKEAETYKHLETFANVLDLLQKHYVDKVESSDVLIGAINGMLNSLDPHSSYMSPEDFKELQEDTRGSFSGIGIEVTVRDGVLTVVSPIAGTPAYKQGVKAGDQVVRINNISTQGMTLPDAVKILRGNKGEKVAITIRRAGLNELLNMVFVRDIIPHHSVIAQKLEKGFHRIQITSFQATTTRDFKKALRKAAKDGVIQGLILDLRNNPGGLLDQAVQIADVLLESGVIVTTRGREKENDMHFEAHPGKVRYTFPVIVLVNGGSASASEIVAGALQDHKRAVILGTRTFGKGSVQTVVPLPNGAGVRLTTARYYTPSGRSIQATGIVPDMIIPYEEKEITGQGSAPDIRLREEDLPHHFENNGYEKIDEQGQKKKKKTRSKNLAVNEISDRLAKDNQLHAALFILKNMASTLQKH</sequence>
<accession>A0A3S3QIC6</accession>
<evidence type="ECO:0000313" key="8">
    <source>
        <dbReference type="EMBL" id="RWX45315.1"/>
    </source>
</evidence>
<evidence type="ECO:0000256" key="2">
    <source>
        <dbReference type="ARBA" id="ARBA00022670"/>
    </source>
</evidence>
<evidence type="ECO:0000313" key="9">
    <source>
        <dbReference type="Proteomes" id="UP000287853"/>
    </source>
</evidence>
<dbReference type="InterPro" id="IPR001478">
    <property type="entry name" value="PDZ"/>
</dbReference>
<feature type="domain" description="PDZ" evidence="7">
    <location>
        <begin position="85"/>
        <end position="167"/>
    </location>
</feature>
<feature type="signal peptide" evidence="6">
    <location>
        <begin position="1"/>
        <end position="23"/>
    </location>
</feature>
<dbReference type="SUPFAM" id="SSF50156">
    <property type="entry name" value="PDZ domain-like"/>
    <property type="match status" value="1"/>
</dbReference>
<dbReference type="Pfam" id="PF17820">
    <property type="entry name" value="PDZ_6"/>
    <property type="match status" value="1"/>
</dbReference>
<dbReference type="PANTHER" id="PTHR32060">
    <property type="entry name" value="TAIL-SPECIFIC PROTEASE"/>
    <property type="match status" value="1"/>
</dbReference>
<gene>
    <name evidence="8" type="ORF">H206_03065</name>
</gene>
<dbReference type="EC" id="3.4.21.102" evidence="8"/>
<dbReference type="Proteomes" id="UP000287853">
    <property type="component" value="Unassembled WGS sequence"/>
</dbReference>
<dbReference type="Pfam" id="PF22694">
    <property type="entry name" value="CtpB_N-like"/>
    <property type="match status" value="1"/>
</dbReference>
<dbReference type="GO" id="GO:0030288">
    <property type="term" value="C:outer membrane-bounded periplasmic space"/>
    <property type="evidence" value="ECO:0007669"/>
    <property type="project" value="TreeGrafter"/>
</dbReference>
<dbReference type="Pfam" id="PF03572">
    <property type="entry name" value="Peptidase_S41"/>
    <property type="match status" value="1"/>
</dbReference>
<dbReference type="CDD" id="cd06782">
    <property type="entry name" value="cpPDZ_CPP-like"/>
    <property type="match status" value="1"/>
</dbReference>
<dbReference type="PANTHER" id="PTHR32060:SF30">
    <property type="entry name" value="CARBOXY-TERMINAL PROCESSING PROTEASE CTPA"/>
    <property type="match status" value="1"/>
</dbReference>
<dbReference type="InterPro" id="IPR041489">
    <property type="entry name" value="PDZ_6"/>
</dbReference>
<dbReference type="InterPro" id="IPR004447">
    <property type="entry name" value="Peptidase_S41A"/>
</dbReference>
<comment type="caution">
    <text evidence="8">The sequence shown here is derived from an EMBL/GenBank/DDBJ whole genome shotgun (WGS) entry which is preliminary data.</text>
</comment>
<proteinExistence type="inferred from homology"/>
<dbReference type="InterPro" id="IPR036034">
    <property type="entry name" value="PDZ_sf"/>
</dbReference>
<feature type="chain" id="PRO_5018655668" evidence="6">
    <location>
        <begin position="24"/>
        <end position="442"/>
    </location>
</feature>
<dbReference type="FunFam" id="3.90.226.10:FF:000029">
    <property type="entry name" value="Peptidase, S41 family"/>
    <property type="match status" value="1"/>
</dbReference>
<dbReference type="FunFam" id="2.30.42.10:FF:000063">
    <property type="entry name" value="Peptidase, S41 family"/>
    <property type="match status" value="1"/>
</dbReference>
<keyword evidence="3 5" id="KW-0378">Hydrolase</keyword>
<dbReference type="GO" id="GO:0007165">
    <property type="term" value="P:signal transduction"/>
    <property type="evidence" value="ECO:0007669"/>
    <property type="project" value="TreeGrafter"/>
</dbReference>
<evidence type="ECO:0000256" key="4">
    <source>
        <dbReference type="ARBA" id="ARBA00022825"/>
    </source>
</evidence>
<dbReference type="CDD" id="cd07560">
    <property type="entry name" value="Peptidase_S41_CPP"/>
    <property type="match status" value="1"/>
</dbReference>
<organism evidence="8 9">
    <name type="scientific">Candidatus Electrothrix aarhusensis</name>
    <dbReference type="NCBI Taxonomy" id="1859131"/>
    <lineage>
        <taxon>Bacteria</taxon>
        <taxon>Pseudomonadati</taxon>
        <taxon>Thermodesulfobacteriota</taxon>
        <taxon>Desulfobulbia</taxon>
        <taxon>Desulfobulbales</taxon>
        <taxon>Desulfobulbaceae</taxon>
        <taxon>Candidatus Electrothrix</taxon>
    </lineage>
</organism>
<evidence type="ECO:0000256" key="5">
    <source>
        <dbReference type="RuleBase" id="RU004404"/>
    </source>
</evidence>
<evidence type="ECO:0000256" key="6">
    <source>
        <dbReference type="SAM" id="SignalP"/>
    </source>
</evidence>
<dbReference type="SUPFAM" id="SSF52096">
    <property type="entry name" value="ClpP/crotonase"/>
    <property type="match status" value="1"/>
</dbReference>
<dbReference type="PROSITE" id="PS50106">
    <property type="entry name" value="PDZ"/>
    <property type="match status" value="1"/>
</dbReference>
<dbReference type="SMART" id="SM00245">
    <property type="entry name" value="TSPc"/>
    <property type="match status" value="1"/>
</dbReference>
<keyword evidence="9" id="KW-1185">Reference proteome</keyword>
<keyword evidence="2 5" id="KW-0645">Protease</keyword>